<feature type="compositionally biased region" description="Polar residues" evidence="2">
    <location>
        <begin position="340"/>
        <end position="353"/>
    </location>
</feature>
<comment type="caution">
    <text evidence="3">The sequence shown here is derived from an EMBL/GenBank/DDBJ whole genome shotgun (WGS) entry which is preliminary data.</text>
</comment>
<organism evidence="3 4">
    <name type="scientific">Nitzschia inconspicua</name>
    <dbReference type="NCBI Taxonomy" id="303405"/>
    <lineage>
        <taxon>Eukaryota</taxon>
        <taxon>Sar</taxon>
        <taxon>Stramenopiles</taxon>
        <taxon>Ochrophyta</taxon>
        <taxon>Bacillariophyta</taxon>
        <taxon>Bacillariophyceae</taxon>
        <taxon>Bacillariophycidae</taxon>
        <taxon>Bacillariales</taxon>
        <taxon>Bacillariaceae</taxon>
        <taxon>Nitzschia</taxon>
    </lineage>
</organism>
<dbReference type="OrthoDB" id="418492at2759"/>
<keyword evidence="1" id="KW-0677">Repeat</keyword>
<dbReference type="Pfam" id="PF02493">
    <property type="entry name" value="MORN"/>
    <property type="match status" value="3"/>
</dbReference>
<reference evidence="3" key="1">
    <citation type="journal article" date="2021" name="Sci. Rep.">
        <title>Diploid genomic architecture of Nitzschia inconspicua, an elite biomass production diatom.</title>
        <authorList>
            <person name="Oliver A."/>
            <person name="Podell S."/>
            <person name="Pinowska A."/>
            <person name="Traller J.C."/>
            <person name="Smith S.R."/>
            <person name="McClure R."/>
            <person name="Beliaev A."/>
            <person name="Bohutskyi P."/>
            <person name="Hill E.A."/>
            <person name="Rabines A."/>
            <person name="Zheng H."/>
            <person name="Allen L.Z."/>
            <person name="Kuo A."/>
            <person name="Grigoriev I.V."/>
            <person name="Allen A.E."/>
            <person name="Hazlebeck D."/>
            <person name="Allen E.E."/>
        </authorList>
    </citation>
    <scope>NUCLEOTIDE SEQUENCE</scope>
    <source>
        <strain evidence="3">Hildebrandi</strain>
    </source>
</reference>
<proteinExistence type="predicted"/>
<feature type="compositionally biased region" description="Polar residues" evidence="2">
    <location>
        <begin position="197"/>
        <end position="218"/>
    </location>
</feature>
<sequence>MTSNTRPVTAVVDDDTEQVRLEPKFVEDQEAHHHHQTFLKHLQLSASSYLPSRTLSMNNSKQRQQPVAVPTNKEEEVLCWHRTNTSIRPRSFSKDDASPSKSISSSSVIKAFSRRKKSSSMNRKIAHQSKGGDFRKTSSDAPTLHDSDASLGDFSKQNEIFWHRKNNEQPQSFHSSNLLSSATESSCSLNDMDGQSAKGTNPLTNGSFSSTSLNSENGDSMVSSTSSVSTDKPPLPKTPRRTHAARTIELRKQMRDLKRLEQHLNVANASPKKQRLFPRIMVPVAAGGVAKHPPTKTKSESQMLSNRESWPIQRTRSLQRKHSLDHLPMKEKDDADSSLHNHTQPPNRTSSRGSAMKNILRNRRKLERELSRNDIFKYVLHKRPIDQHPMQLDSARSFDTGTITSSTSHSLEVQHHTILSRHSAGLPSSISSTSTLPTGKMPFDQFLKMKQQSEMIVQIQQQHDKKLKPRPIASNQNGQPLSHHKPQEVEETWHESHSLDNFLSNHGSSSDLKMNDGHPFGMVRPILGQSLFRLDRQKKIEQQDGSVIDAEAYILDDEKAKNLKSIDVSTEEASHDSLDSFISGDGKDLPSAWKNCVGNGDKKTNAISREPKRSQGLTLQMDDAQLLVDDDHVDDSRSLQDSMDSLSLIQDASIATEEIIQKHVKDFVLTDRSSGRRGVYSGPISTLTNLPHGDGRLEYSDRGEVFLGRFLHGWWSGYGTYINDRTKEQYTGYFLNYVKHGQGVTNFPDGRVFEGRYRNGSIADGKMIYQDSSVYIGSFKNDSRSGRGLYFFPNEVVFIGNFRSDQFLSGTLLYPNGCQFTGHWKNGVRNGPGKELHPDGSVIREGVWQDGCFVP</sequence>
<evidence type="ECO:0000256" key="2">
    <source>
        <dbReference type="SAM" id="MobiDB-lite"/>
    </source>
</evidence>
<keyword evidence="4" id="KW-1185">Reference proteome</keyword>
<dbReference type="SMART" id="SM00698">
    <property type="entry name" value="MORN"/>
    <property type="match status" value="3"/>
</dbReference>
<name>A0A9K3KIQ4_9STRA</name>
<evidence type="ECO:0000313" key="3">
    <source>
        <dbReference type="EMBL" id="KAG7344450.1"/>
    </source>
</evidence>
<feature type="region of interest" description="Disordered" evidence="2">
    <location>
        <begin position="184"/>
        <end position="246"/>
    </location>
</feature>
<evidence type="ECO:0000256" key="1">
    <source>
        <dbReference type="ARBA" id="ARBA00022737"/>
    </source>
</evidence>
<feature type="region of interest" description="Disordered" evidence="2">
    <location>
        <begin position="88"/>
        <end position="150"/>
    </location>
</feature>
<feature type="region of interest" description="Disordered" evidence="2">
    <location>
        <begin position="287"/>
        <end position="357"/>
    </location>
</feature>
<feature type="compositionally biased region" description="Polar residues" evidence="2">
    <location>
        <begin position="300"/>
        <end position="316"/>
    </location>
</feature>
<protein>
    <submittedName>
        <fullName evidence="3">MORN repeat-containing protein</fullName>
    </submittedName>
</protein>
<dbReference type="InterPro" id="IPR003409">
    <property type="entry name" value="MORN"/>
</dbReference>
<reference evidence="3" key="2">
    <citation type="submission" date="2021-04" db="EMBL/GenBank/DDBJ databases">
        <authorList>
            <person name="Podell S."/>
        </authorList>
    </citation>
    <scope>NUCLEOTIDE SEQUENCE</scope>
    <source>
        <strain evidence="3">Hildebrandi</strain>
    </source>
</reference>
<feature type="compositionally biased region" description="Basic and acidic residues" evidence="2">
    <location>
        <begin position="130"/>
        <end position="148"/>
    </location>
</feature>
<dbReference type="AlphaFoldDB" id="A0A9K3KIQ4"/>
<gene>
    <name evidence="3" type="ORF">IV203_022458</name>
</gene>
<dbReference type="EMBL" id="JAGRRH010000023">
    <property type="protein sequence ID" value="KAG7344450.1"/>
    <property type="molecule type" value="Genomic_DNA"/>
</dbReference>
<feature type="compositionally biased region" description="Polar residues" evidence="2">
    <location>
        <begin position="499"/>
        <end position="512"/>
    </location>
</feature>
<dbReference type="Proteomes" id="UP000693970">
    <property type="component" value="Unassembled WGS sequence"/>
</dbReference>
<feature type="region of interest" description="Disordered" evidence="2">
    <location>
        <begin position="460"/>
        <end position="516"/>
    </location>
</feature>
<feature type="compositionally biased region" description="Basic and acidic residues" evidence="2">
    <location>
        <begin position="322"/>
        <end position="339"/>
    </location>
</feature>
<evidence type="ECO:0000313" key="4">
    <source>
        <dbReference type="Proteomes" id="UP000693970"/>
    </source>
</evidence>
<dbReference type="PANTHER" id="PTHR23084">
    <property type="entry name" value="PHOSPHATIDYLINOSITOL-4-PHOSPHATE 5-KINASE RELATED"/>
    <property type="match status" value="1"/>
</dbReference>
<dbReference type="PANTHER" id="PTHR23084:SF263">
    <property type="entry name" value="MORN REPEAT-CONTAINING PROTEIN 1"/>
    <property type="match status" value="1"/>
</dbReference>
<feature type="compositionally biased region" description="Low complexity" evidence="2">
    <location>
        <begin position="220"/>
        <end position="230"/>
    </location>
</feature>
<feature type="compositionally biased region" description="Basic and acidic residues" evidence="2">
    <location>
        <begin position="485"/>
        <end position="498"/>
    </location>
</feature>
<accession>A0A9K3KIQ4</accession>
<feature type="compositionally biased region" description="Low complexity" evidence="2">
    <location>
        <begin position="99"/>
        <end position="111"/>
    </location>
</feature>